<keyword evidence="2" id="KW-0812">Transmembrane</keyword>
<organism evidence="3 4">
    <name type="scientific">Asparagus officinalis</name>
    <name type="common">Garden asparagus</name>
    <dbReference type="NCBI Taxonomy" id="4686"/>
    <lineage>
        <taxon>Eukaryota</taxon>
        <taxon>Viridiplantae</taxon>
        <taxon>Streptophyta</taxon>
        <taxon>Embryophyta</taxon>
        <taxon>Tracheophyta</taxon>
        <taxon>Spermatophyta</taxon>
        <taxon>Magnoliopsida</taxon>
        <taxon>Liliopsida</taxon>
        <taxon>Asparagales</taxon>
        <taxon>Asparagaceae</taxon>
        <taxon>Asparagoideae</taxon>
        <taxon>Asparagus</taxon>
    </lineage>
</organism>
<evidence type="ECO:0000256" key="2">
    <source>
        <dbReference type="SAM" id="Phobius"/>
    </source>
</evidence>
<evidence type="ECO:0000313" key="3">
    <source>
        <dbReference type="EMBL" id="ONK77809.1"/>
    </source>
</evidence>
<feature type="region of interest" description="Disordered" evidence="1">
    <location>
        <begin position="129"/>
        <end position="154"/>
    </location>
</feature>
<name>A0A5P1FLH7_ASPOF</name>
<gene>
    <name evidence="3" type="ORF">A4U43_C02F10920</name>
</gene>
<feature type="compositionally biased region" description="Acidic residues" evidence="1">
    <location>
        <begin position="1"/>
        <end position="14"/>
    </location>
</feature>
<evidence type="ECO:0000313" key="4">
    <source>
        <dbReference type="Proteomes" id="UP000243459"/>
    </source>
</evidence>
<dbReference type="EMBL" id="CM007382">
    <property type="protein sequence ID" value="ONK77809.1"/>
    <property type="molecule type" value="Genomic_DNA"/>
</dbReference>
<keyword evidence="4" id="KW-1185">Reference proteome</keyword>
<protein>
    <submittedName>
        <fullName evidence="3">Uncharacterized protein</fullName>
    </submittedName>
</protein>
<keyword evidence="2" id="KW-1133">Transmembrane helix</keyword>
<reference evidence="4" key="1">
    <citation type="journal article" date="2017" name="Nat. Commun.">
        <title>The asparagus genome sheds light on the origin and evolution of a young Y chromosome.</title>
        <authorList>
            <person name="Harkess A."/>
            <person name="Zhou J."/>
            <person name="Xu C."/>
            <person name="Bowers J.E."/>
            <person name="Van der Hulst R."/>
            <person name="Ayyampalayam S."/>
            <person name="Mercati F."/>
            <person name="Riccardi P."/>
            <person name="McKain M.R."/>
            <person name="Kakrana A."/>
            <person name="Tang H."/>
            <person name="Ray J."/>
            <person name="Groenendijk J."/>
            <person name="Arikit S."/>
            <person name="Mathioni S.M."/>
            <person name="Nakano M."/>
            <person name="Shan H."/>
            <person name="Telgmann-Rauber A."/>
            <person name="Kanno A."/>
            <person name="Yue Z."/>
            <person name="Chen H."/>
            <person name="Li W."/>
            <person name="Chen Y."/>
            <person name="Xu X."/>
            <person name="Zhang Y."/>
            <person name="Luo S."/>
            <person name="Chen H."/>
            <person name="Gao J."/>
            <person name="Mao Z."/>
            <person name="Pires J.C."/>
            <person name="Luo M."/>
            <person name="Kudrna D."/>
            <person name="Wing R.A."/>
            <person name="Meyers B.C."/>
            <person name="Yi K."/>
            <person name="Kong H."/>
            <person name="Lavrijsen P."/>
            <person name="Sunseri F."/>
            <person name="Falavigna A."/>
            <person name="Ye Y."/>
            <person name="Leebens-Mack J.H."/>
            <person name="Chen G."/>
        </authorList>
    </citation>
    <scope>NUCLEOTIDE SEQUENCE [LARGE SCALE GENOMIC DNA]</scope>
    <source>
        <strain evidence="4">cv. DH0086</strain>
    </source>
</reference>
<feature type="compositionally biased region" description="Low complexity" evidence="1">
    <location>
        <begin position="129"/>
        <end position="140"/>
    </location>
</feature>
<feature type="region of interest" description="Disordered" evidence="1">
    <location>
        <begin position="1"/>
        <end position="20"/>
    </location>
</feature>
<evidence type="ECO:0000256" key="1">
    <source>
        <dbReference type="SAM" id="MobiDB-lite"/>
    </source>
</evidence>
<keyword evidence="2" id="KW-0472">Membrane</keyword>
<proteinExistence type="predicted"/>
<dbReference type="AlphaFoldDB" id="A0A5P1FLH7"/>
<dbReference type="Proteomes" id="UP000243459">
    <property type="component" value="Chromosome 2"/>
</dbReference>
<accession>A0A5P1FLH7</accession>
<dbReference type="Gramene" id="ONK77809">
    <property type="protein sequence ID" value="ONK77809"/>
    <property type="gene ID" value="A4U43_C02F10920"/>
</dbReference>
<feature type="transmembrane region" description="Helical" evidence="2">
    <location>
        <begin position="164"/>
        <end position="187"/>
    </location>
</feature>
<sequence>MANTKEEEEEEEEQDPLKKQFQSLEEDWKCYKESIPRDRRSHSVVSLELLLSTSPKKLISSLQQCHSPRAKTNNIRGRSLLEELENVKDDGGGDDDDDVVFNEASPTCSVCSSVLSEENGPVSCSCLSHDGSGSSSASLDSMREEEVDEKLESRSGEERWMMRMVWVPVTVLVALLGVIFMMVGFGGEECGEYVTPT</sequence>